<feature type="compositionally biased region" description="Low complexity" evidence="2">
    <location>
        <begin position="342"/>
        <end position="362"/>
    </location>
</feature>
<dbReference type="EMBL" id="CAJNNV010017954">
    <property type="protein sequence ID" value="CAE8605526.1"/>
    <property type="molecule type" value="Genomic_DNA"/>
</dbReference>
<dbReference type="CDD" id="cd00165">
    <property type="entry name" value="S4"/>
    <property type="match status" value="1"/>
</dbReference>
<feature type="compositionally biased region" description="Acidic residues" evidence="2">
    <location>
        <begin position="640"/>
        <end position="658"/>
    </location>
</feature>
<dbReference type="InterPro" id="IPR020103">
    <property type="entry name" value="PsdUridine_synth_cat_dom_sf"/>
</dbReference>
<dbReference type="GO" id="GO:0001522">
    <property type="term" value="P:pseudouridine synthesis"/>
    <property type="evidence" value="ECO:0007669"/>
    <property type="project" value="InterPro"/>
</dbReference>
<feature type="compositionally biased region" description="Low complexity" evidence="2">
    <location>
        <begin position="611"/>
        <end position="623"/>
    </location>
</feature>
<name>A0A813EU75_POLGL</name>
<sequence>MSRALHVLTVGDGDLSFSLALVRCFGEGIHVTATTFLSEEELLERYKSTREVREELLQRGASVRHGVDACHLPDDLGDADAIVFNYPHLGDAPADCHSPESDHVRRHRALLAHFLIGARRCLGTRGGQVHVTLCGEQPSLWQLREAAARAGLAEQLCSAPTDRASFATGVLRELEGQSPEAAWSCRRKWRNGSLGFVHWASQFGYEHRRHESEQTMSIDNSLSFVFTTTRPTTTTSTTTTAKTTTATTAAAATTTTAAAAATAATSDAAFRPPIRSGAVCQVCEQDFPDEAALAAHLAAPAAPLEAAAVDSWRCESCQRGFNSQRALGHHVTAGTCQKQGLSNNNSNNSHNSNDNNDNNNNDTSVRAHNLRPTPAGHPQDAKAAVVLDVVVSAENDGLRLLHYARQLEKLRVLLPSKSLARRAIAEGELTLNGCTVEETRKLQAGDLVRLSLDKAKQGRDATAGRAKYVKVVATGNQYLALPLESTNCAEPEGDAQRTSWEVVSARCPPEVAVVWKPAGMRSLGAHAGTLQASLALLPGLTQEAPTVTWRSPMPLSRLEIGCPGLSLVALTEKSHLAFSDLMAQGKVTHVFRTLVHGRLGEEGDVHVFELPSAPDKAPASSPARDNEGEEGTARDLEELHTDEENEEEELANEEDEDGETPVMGRVICKVLSVEERVLASSGVAVFTSLVELHTTAKSGRCCGLLCHLMRHRGTPVVGDLLARRMVARGEVQLSGRRVGHRRLQMECVGIAVDNGGQEFGAVDVHSVDERPHLKPGEEHKAREPSRIPGNVNSLVITPQMPDAYDYYCSQPDQKFPESTVLSHLYAIIEDDIMEALADFIKQHPEHIAKETGYVVKFKAVYKIIWCAAAVDRVQSRKRLERAEPPISIVASQGSMGDCMEDCAA</sequence>
<keyword evidence="1" id="KW-0694">RNA-binding</keyword>
<dbReference type="GO" id="GO:0003723">
    <property type="term" value="F:RNA binding"/>
    <property type="evidence" value="ECO:0007669"/>
    <property type="project" value="UniProtKB-KW"/>
</dbReference>
<evidence type="ECO:0000259" key="3">
    <source>
        <dbReference type="Pfam" id="PF10354"/>
    </source>
</evidence>
<dbReference type="PANTHER" id="PTHR11538:SF26">
    <property type="entry name" value="FERREDOXIN-FOLD ANTICODON-BINDING DOMAIN-CONTAINING PROTEIN 1"/>
    <property type="match status" value="1"/>
</dbReference>
<dbReference type="OrthoDB" id="418747at2759"/>
<proteinExistence type="predicted"/>
<dbReference type="Pfam" id="PF10354">
    <property type="entry name" value="BMT5-like"/>
    <property type="match status" value="1"/>
</dbReference>
<evidence type="ECO:0000313" key="4">
    <source>
        <dbReference type="EMBL" id="CAE8605526.1"/>
    </source>
</evidence>
<organism evidence="4 5">
    <name type="scientific">Polarella glacialis</name>
    <name type="common">Dinoflagellate</name>
    <dbReference type="NCBI Taxonomy" id="89957"/>
    <lineage>
        <taxon>Eukaryota</taxon>
        <taxon>Sar</taxon>
        <taxon>Alveolata</taxon>
        <taxon>Dinophyceae</taxon>
        <taxon>Suessiales</taxon>
        <taxon>Suessiaceae</taxon>
        <taxon>Polarella</taxon>
    </lineage>
</organism>
<comment type="caution">
    <text evidence="4">The sequence shown here is derived from an EMBL/GenBank/DDBJ whole genome shotgun (WGS) entry which is preliminary data.</text>
</comment>
<dbReference type="GO" id="GO:0070475">
    <property type="term" value="P:rRNA base methylation"/>
    <property type="evidence" value="ECO:0007669"/>
    <property type="project" value="InterPro"/>
</dbReference>
<feature type="region of interest" description="Disordered" evidence="2">
    <location>
        <begin position="611"/>
        <end position="658"/>
    </location>
</feature>
<feature type="region of interest" description="Disordered" evidence="2">
    <location>
        <begin position="771"/>
        <end position="791"/>
    </location>
</feature>
<feature type="compositionally biased region" description="Basic and acidic residues" evidence="2">
    <location>
        <begin position="771"/>
        <end position="785"/>
    </location>
</feature>
<evidence type="ECO:0000256" key="2">
    <source>
        <dbReference type="SAM" id="MobiDB-lite"/>
    </source>
</evidence>
<dbReference type="Proteomes" id="UP000654075">
    <property type="component" value="Unassembled WGS sequence"/>
</dbReference>
<dbReference type="InterPro" id="IPR019446">
    <property type="entry name" value="BMT5-like"/>
</dbReference>
<dbReference type="GO" id="GO:0009982">
    <property type="term" value="F:pseudouridine synthase activity"/>
    <property type="evidence" value="ECO:0007669"/>
    <property type="project" value="InterPro"/>
</dbReference>
<reference evidence="4" key="1">
    <citation type="submission" date="2021-02" db="EMBL/GenBank/DDBJ databases">
        <authorList>
            <person name="Dougan E. K."/>
            <person name="Rhodes N."/>
            <person name="Thang M."/>
            <person name="Chan C."/>
        </authorList>
    </citation>
    <scope>NUCLEOTIDE SEQUENCE</scope>
</reference>
<accession>A0A813EU75</accession>
<dbReference type="PROSITE" id="PS50889">
    <property type="entry name" value="S4"/>
    <property type="match status" value="1"/>
</dbReference>
<feature type="domain" description="25S rRNA (uridine-N(3))-methyltransferase BMT5-like" evidence="3">
    <location>
        <begin position="8"/>
        <end position="153"/>
    </location>
</feature>
<dbReference type="Gene3D" id="3.30.2350.10">
    <property type="entry name" value="Pseudouridine synthase"/>
    <property type="match status" value="1"/>
</dbReference>
<keyword evidence="5" id="KW-1185">Reference proteome</keyword>
<gene>
    <name evidence="4" type="ORF">PGLA1383_LOCUS23636</name>
</gene>
<evidence type="ECO:0000313" key="5">
    <source>
        <dbReference type="Proteomes" id="UP000654075"/>
    </source>
</evidence>
<dbReference type="GO" id="GO:0005737">
    <property type="term" value="C:cytoplasm"/>
    <property type="evidence" value="ECO:0007669"/>
    <property type="project" value="TreeGrafter"/>
</dbReference>
<dbReference type="SUPFAM" id="SSF55120">
    <property type="entry name" value="Pseudouridine synthase"/>
    <property type="match status" value="1"/>
</dbReference>
<evidence type="ECO:0000256" key="1">
    <source>
        <dbReference type="PROSITE-ProRule" id="PRU00182"/>
    </source>
</evidence>
<dbReference type="PANTHER" id="PTHR11538">
    <property type="entry name" value="PHENYLALANYL-TRNA SYNTHETASE"/>
    <property type="match status" value="1"/>
</dbReference>
<feature type="region of interest" description="Disordered" evidence="2">
    <location>
        <begin position="338"/>
        <end position="378"/>
    </location>
</feature>
<dbReference type="GO" id="GO:0070042">
    <property type="term" value="F:rRNA (uridine-N3-)-methyltransferase activity"/>
    <property type="evidence" value="ECO:0007669"/>
    <property type="project" value="InterPro"/>
</dbReference>
<dbReference type="AlphaFoldDB" id="A0A813EU75"/>
<dbReference type="OMA" id="HVCLCGT"/>
<protein>
    <recommendedName>
        <fullName evidence="3">25S rRNA (uridine-N(3))-methyltransferase BMT5-like domain-containing protein</fullName>
    </recommendedName>
</protein>